<feature type="region of interest" description="Disordered" evidence="1">
    <location>
        <begin position="1"/>
        <end position="26"/>
    </location>
</feature>
<dbReference type="AlphaFoldDB" id="A0A150GL60"/>
<accession>A0A150GL60</accession>
<evidence type="ECO:0000256" key="1">
    <source>
        <dbReference type="SAM" id="MobiDB-lite"/>
    </source>
</evidence>
<reference evidence="3" key="1">
    <citation type="journal article" date="2016" name="Nat. Commun.">
        <title>The Gonium pectorale genome demonstrates co-option of cell cycle regulation during the evolution of multicellularity.</title>
        <authorList>
            <person name="Hanschen E.R."/>
            <person name="Marriage T.N."/>
            <person name="Ferris P.J."/>
            <person name="Hamaji T."/>
            <person name="Toyoda A."/>
            <person name="Fujiyama A."/>
            <person name="Neme R."/>
            <person name="Noguchi H."/>
            <person name="Minakuchi Y."/>
            <person name="Suzuki M."/>
            <person name="Kawai-Toyooka H."/>
            <person name="Smith D.R."/>
            <person name="Sparks H."/>
            <person name="Anderson J."/>
            <person name="Bakaric R."/>
            <person name="Luria V."/>
            <person name="Karger A."/>
            <person name="Kirschner M.W."/>
            <person name="Durand P.M."/>
            <person name="Michod R.E."/>
            <person name="Nozaki H."/>
            <person name="Olson B.J."/>
        </authorList>
    </citation>
    <scope>NUCLEOTIDE SEQUENCE [LARGE SCALE GENOMIC DNA]</scope>
    <source>
        <strain evidence="3">NIES-2863</strain>
    </source>
</reference>
<organism evidence="2 3">
    <name type="scientific">Gonium pectorale</name>
    <name type="common">Green alga</name>
    <dbReference type="NCBI Taxonomy" id="33097"/>
    <lineage>
        <taxon>Eukaryota</taxon>
        <taxon>Viridiplantae</taxon>
        <taxon>Chlorophyta</taxon>
        <taxon>core chlorophytes</taxon>
        <taxon>Chlorophyceae</taxon>
        <taxon>CS clade</taxon>
        <taxon>Chlamydomonadales</taxon>
        <taxon>Volvocaceae</taxon>
        <taxon>Gonium</taxon>
    </lineage>
</organism>
<feature type="compositionally biased region" description="Basic and acidic residues" evidence="1">
    <location>
        <begin position="17"/>
        <end position="26"/>
    </location>
</feature>
<dbReference type="EMBL" id="LSYV01000017">
    <property type="protein sequence ID" value="KXZ50589.1"/>
    <property type="molecule type" value="Genomic_DNA"/>
</dbReference>
<gene>
    <name evidence="2" type="ORF">GPECTOR_16g764</name>
</gene>
<dbReference type="Proteomes" id="UP000075714">
    <property type="component" value="Unassembled WGS sequence"/>
</dbReference>
<evidence type="ECO:0000313" key="3">
    <source>
        <dbReference type="Proteomes" id="UP000075714"/>
    </source>
</evidence>
<keyword evidence="3" id="KW-1185">Reference proteome</keyword>
<comment type="caution">
    <text evidence="2">The sequence shown here is derived from an EMBL/GenBank/DDBJ whole genome shotgun (WGS) entry which is preliminary data.</text>
</comment>
<evidence type="ECO:0000313" key="2">
    <source>
        <dbReference type="EMBL" id="KXZ50589.1"/>
    </source>
</evidence>
<name>A0A150GL60_GONPE</name>
<proteinExistence type="predicted"/>
<sequence>MVRASGISEEVGPYASDLRKRPPDEKPADNCNWPQCFLIQNGTVYLTNLVNTWCISLDERIGFLVELYKASMSPVMAWSKWNECSVLLVPNSGHFRYQAVLVRYSEKDKAVALGKKAAKYSPKDRGRLHASGLLWPRDDLLKHVCAAVVEAASCARGPRDGMSPGQPCARL</sequence>
<protein>
    <submittedName>
        <fullName evidence="2">Uncharacterized protein</fullName>
    </submittedName>
</protein>